<proteinExistence type="predicted"/>
<keyword evidence="2" id="KW-1185">Reference proteome</keyword>
<evidence type="ECO:0000313" key="1">
    <source>
        <dbReference type="EMBL" id="CAD6929141.1"/>
    </source>
</evidence>
<sequence>SSYLRKTLGFRAVHIESAEESLANADQLEGKDGFDRKNVEGAEPGAPSFAFYNVSV</sequence>
<dbReference type="Proteomes" id="UP000836402">
    <property type="component" value="Unassembled WGS sequence"/>
</dbReference>
<dbReference type="EMBL" id="CAJHJG010003274">
    <property type="protein sequence ID" value="CAD6929141.1"/>
    <property type="molecule type" value="Genomic_DNA"/>
</dbReference>
<protein>
    <submittedName>
        <fullName evidence="1">Uncharacterized protein</fullName>
    </submittedName>
</protein>
<reference evidence="1" key="1">
    <citation type="submission" date="2020-10" db="EMBL/GenBank/DDBJ databases">
        <authorList>
            <person name="Sedaghatjoo S."/>
        </authorList>
    </citation>
    <scope>NUCLEOTIDE SEQUENCE</scope>
    <source>
        <strain evidence="1">AZH3</strain>
    </source>
</reference>
<gene>
    <name evidence="1" type="ORF">JKIAZH3_G2708</name>
</gene>
<evidence type="ECO:0000313" key="2">
    <source>
        <dbReference type="Proteomes" id="UP000836402"/>
    </source>
</evidence>
<organism evidence="1 2">
    <name type="scientific">Tilletia caries</name>
    <name type="common">wheat bunt fungus</name>
    <dbReference type="NCBI Taxonomy" id="13290"/>
    <lineage>
        <taxon>Eukaryota</taxon>
        <taxon>Fungi</taxon>
        <taxon>Dikarya</taxon>
        <taxon>Basidiomycota</taxon>
        <taxon>Ustilaginomycotina</taxon>
        <taxon>Exobasidiomycetes</taxon>
        <taxon>Tilletiales</taxon>
        <taxon>Tilletiaceae</taxon>
        <taxon>Tilletia</taxon>
    </lineage>
</organism>
<comment type="caution">
    <text evidence="1">The sequence shown here is derived from an EMBL/GenBank/DDBJ whole genome shotgun (WGS) entry which is preliminary data.</text>
</comment>
<name>A0ABN7IUR0_9BASI</name>
<accession>A0ABN7IUR0</accession>
<feature type="non-terminal residue" evidence="1">
    <location>
        <position position="1"/>
    </location>
</feature>